<keyword evidence="4" id="KW-0121">Carboxypeptidase</keyword>
<reference evidence="4" key="2">
    <citation type="journal article" date="2024" name="Antonie Van Leeuwenhoek">
        <title>Roseihalotalea indica gen. nov., sp. nov., a halophilic Bacteroidetes from mesopelagic Southwest Indian Ocean with higher carbohydrate metabolic potential.</title>
        <authorList>
            <person name="Chen B."/>
            <person name="Zhang M."/>
            <person name="Lin D."/>
            <person name="Ye J."/>
            <person name="Tang K."/>
        </authorList>
    </citation>
    <scope>NUCLEOTIDE SEQUENCE</scope>
    <source>
        <strain evidence="4">TK19036</strain>
    </source>
</reference>
<dbReference type="EMBL" id="CP120682">
    <property type="protein sequence ID" value="WKN39211.1"/>
    <property type="molecule type" value="Genomic_DNA"/>
</dbReference>
<dbReference type="InterPro" id="IPR043741">
    <property type="entry name" value="DUF5686"/>
</dbReference>
<feature type="signal peptide" evidence="3">
    <location>
        <begin position="1"/>
        <end position="19"/>
    </location>
</feature>
<keyword evidence="3" id="KW-0732">Signal</keyword>
<evidence type="ECO:0000256" key="3">
    <source>
        <dbReference type="SAM" id="SignalP"/>
    </source>
</evidence>
<feature type="coiled-coil region" evidence="1">
    <location>
        <begin position="381"/>
        <end position="408"/>
    </location>
</feature>
<evidence type="ECO:0000256" key="1">
    <source>
        <dbReference type="SAM" id="Coils"/>
    </source>
</evidence>
<dbReference type="Gene3D" id="2.60.40.1120">
    <property type="entry name" value="Carboxypeptidase-like, regulatory domain"/>
    <property type="match status" value="1"/>
</dbReference>
<dbReference type="InterPro" id="IPR008969">
    <property type="entry name" value="CarboxyPept-like_regulatory"/>
</dbReference>
<feature type="region of interest" description="Disordered" evidence="2">
    <location>
        <begin position="456"/>
        <end position="480"/>
    </location>
</feature>
<dbReference type="SUPFAM" id="SSF49464">
    <property type="entry name" value="Carboxypeptidase regulatory domain-like"/>
    <property type="match status" value="1"/>
</dbReference>
<evidence type="ECO:0000313" key="4">
    <source>
        <dbReference type="EMBL" id="WKN39211.1"/>
    </source>
</evidence>
<keyword evidence="4" id="KW-0378">Hydrolase</keyword>
<reference evidence="4" key="1">
    <citation type="journal article" date="2023" name="Comput. Struct. Biotechnol. J.">
        <title>Discovery of a novel marine Bacteroidetes with a rich repertoire of carbohydrate-active enzymes.</title>
        <authorList>
            <person name="Chen B."/>
            <person name="Liu G."/>
            <person name="Chen Q."/>
            <person name="Wang H."/>
            <person name="Liu L."/>
            <person name="Tang K."/>
        </authorList>
    </citation>
    <scope>NUCLEOTIDE SEQUENCE</scope>
    <source>
        <strain evidence="4">TK19036</strain>
    </source>
</reference>
<name>A0AA49GU74_9BACT</name>
<dbReference type="GO" id="GO:0004180">
    <property type="term" value="F:carboxypeptidase activity"/>
    <property type="evidence" value="ECO:0007669"/>
    <property type="project" value="UniProtKB-KW"/>
</dbReference>
<evidence type="ECO:0000256" key="2">
    <source>
        <dbReference type="SAM" id="MobiDB-lite"/>
    </source>
</evidence>
<organism evidence="4">
    <name type="scientific">Roseihalotalea indica</name>
    <dbReference type="NCBI Taxonomy" id="2867963"/>
    <lineage>
        <taxon>Bacteria</taxon>
        <taxon>Pseudomonadati</taxon>
        <taxon>Bacteroidota</taxon>
        <taxon>Cytophagia</taxon>
        <taxon>Cytophagales</taxon>
        <taxon>Catalimonadaceae</taxon>
        <taxon>Roseihalotalea</taxon>
    </lineage>
</organism>
<dbReference type="CDD" id="cd11308">
    <property type="entry name" value="Peptidase_M14NE-CP-C_like"/>
    <property type="match status" value="1"/>
</dbReference>
<dbReference type="AlphaFoldDB" id="A0AA49GU74"/>
<keyword evidence="4" id="KW-0645">Protease</keyword>
<proteinExistence type="predicted"/>
<dbReference type="Pfam" id="PF13715">
    <property type="entry name" value="CarbopepD_reg_2"/>
    <property type="match status" value="1"/>
</dbReference>
<keyword evidence="1" id="KW-0175">Coiled coil</keyword>
<dbReference type="Pfam" id="PF18939">
    <property type="entry name" value="DUF5686"/>
    <property type="match status" value="1"/>
</dbReference>
<protein>
    <submittedName>
        <fullName evidence="4">DUF5686 and carboxypeptidase regulatory-like domain-containing protein</fullName>
    </submittedName>
</protein>
<gene>
    <name evidence="4" type="ORF">K4G66_10930</name>
</gene>
<accession>A0AA49GU74</accession>
<feature type="compositionally biased region" description="Basic and acidic residues" evidence="2">
    <location>
        <begin position="465"/>
        <end position="474"/>
    </location>
</feature>
<feature type="chain" id="PRO_5041238946" evidence="3">
    <location>
        <begin position="20"/>
        <end position="868"/>
    </location>
</feature>
<sequence>MRYFYFLLLALLGTSSLYAQGIRGYVRDEQNEPLPYATIYIQQQETGTTTNEQGYYEIKLAPGTYDLVFQHLGYSSKTQSVTIGSDFREMNITLPIQTIQLKEIIVRSGSEDPAYTIMRKAIAKSKFHQLQVQHYTAEVYVKGGGRIKKVPFFLKKTLEKEGIDSSTVFVSESVSEITFEQPNTMKERVISVRTSGDDNDTSPSGFIYGSFYEPEIAGAISPLSPRAFAYYRFRYEGSFYDRGYEVNKIRVIPRSRGDDVFTGLLYVVDDLWSIHSLNLYTYKQGFKIQAKQVYAPIQEKVWLPVTYNIDVTGKILGFDLEYKYLATVSNYDITLNPDLEVEVEVVDEKIDEELAAALIKEEKLMAQADTVQNQDMEKLFKQEQKVTRKQLRKMLKEYEEDLEEEAEEPDVVSITSMTVDSTAANSDSAYWAQIRPVPLSDMERSSYRKLDSLAVVEREEEEAEKEEKDNESNRKSNGGLRLGRHFSLGDDVSFWFDFPIPYYNTVEGFNITLPINLKVDVSDSTSLTTQLYPRFAFARKKLTGKAVLPYSYKKGSFTLEGGRFVSQFNEKEPISPLLNTVFTLLGKQNFMKLYEKSYAKISAEQHPKNGLNLRVSLEWAERYQLFNNADYALFDRGREYTPNAPPNVETTVDFPMHQALVFSISGEYEPFLKYRIRNGRKRVIDNSSPQFRLTYRKGMPSVLSSDVNYDFLEIGAKHQFDIGARGRLFANIYAGSFLNNRQTYFMDFQHFPGNRIFLQESDPVGSYRMLDYYRYSTEQNYFASHLYYQLRKFLLTQIFEVRLLGLKENIFVNYLKTDASPHYTEVGYSLDNILRFFRVEAVASFADARYVDFGVRIGISTSLENILE</sequence>